<sequence length="336" mass="35136">MTDGKLILGVPSKGRLQENVAAFFGRAGLTFVQPGGARDYRGAIADLPGVEVAYLSASEIAGQLASGAIHLGVTGEDLIRENVTDAETRVKLLQPLGFGYADVVVAVPQAWIDVETMADLDDVAEDMRRRHGRRLRVATKYVNLTRGFFAWKAPAEGKPARGVSNYRIVESAGATEGAPAAGAADVVVDITTTGSTLKANALKVLDDGVMLRSQAQLVASLSATWGPTARKAASTILTRIAAEVRARAVREIRAQVPSRVERLIVDLGARFDARAPFGPPAEGAPLVLHAPKRSVFAVVEALQAAGCGAVTVATLEDVFEPDPPLVAALVSAIGSA</sequence>
<dbReference type="InterPro" id="IPR018198">
    <property type="entry name" value="ATP_PRibTrfase_CS"/>
</dbReference>
<dbReference type="PANTHER" id="PTHR21403">
    <property type="entry name" value="ATP PHOSPHORIBOSYLTRANSFERASE ATP-PRTASE"/>
    <property type="match status" value="1"/>
</dbReference>
<comment type="subcellular location">
    <subcellularLocation>
        <location evidence="12">Cytoplasm</location>
    </subcellularLocation>
</comment>
<comment type="similarity">
    <text evidence="4">Belongs to the ATP phosphoribosyltransferase family. Short subfamily.</text>
</comment>
<feature type="domain" description="ATP phosphoribosyltransferase catalytic" evidence="13">
    <location>
        <begin position="57"/>
        <end position="240"/>
    </location>
</feature>
<dbReference type="Pfam" id="PF01634">
    <property type="entry name" value="HisG"/>
    <property type="match status" value="1"/>
</dbReference>
<dbReference type="Gene3D" id="3.40.190.10">
    <property type="entry name" value="Periplasmic binding protein-like II"/>
    <property type="match status" value="2"/>
</dbReference>
<dbReference type="GO" id="GO:0000105">
    <property type="term" value="P:L-histidine biosynthetic process"/>
    <property type="evidence" value="ECO:0007669"/>
    <property type="project" value="UniProtKB-UniRule"/>
</dbReference>
<keyword evidence="10 12" id="KW-0368">Histidine biosynthesis</keyword>
<keyword evidence="8 12" id="KW-0328">Glycosyltransferase</keyword>
<dbReference type="GO" id="GO:0003879">
    <property type="term" value="F:ATP phosphoribosyltransferase activity"/>
    <property type="evidence" value="ECO:0007669"/>
    <property type="project" value="UniProtKB-UniRule"/>
</dbReference>
<evidence type="ECO:0000256" key="6">
    <source>
        <dbReference type="ARBA" id="ARBA00020998"/>
    </source>
</evidence>
<keyword evidence="9 12" id="KW-0808">Transferase</keyword>
<dbReference type="InterPro" id="IPR020621">
    <property type="entry name" value="ATP-PRT_HisG_long"/>
</dbReference>
<dbReference type="InterPro" id="IPR001348">
    <property type="entry name" value="ATP_PRibTrfase_HisG"/>
</dbReference>
<evidence type="ECO:0000256" key="8">
    <source>
        <dbReference type="ARBA" id="ARBA00022676"/>
    </source>
</evidence>
<organism evidence="14 15">
    <name type="scientific">Ancylobacter novellus</name>
    <name type="common">Thiobacillus novellus</name>
    <dbReference type="NCBI Taxonomy" id="921"/>
    <lineage>
        <taxon>Bacteria</taxon>
        <taxon>Pseudomonadati</taxon>
        <taxon>Pseudomonadota</taxon>
        <taxon>Alphaproteobacteria</taxon>
        <taxon>Hyphomicrobiales</taxon>
        <taxon>Xanthobacteraceae</taxon>
        <taxon>Ancylobacter</taxon>
    </lineage>
</organism>
<reference evidence="14 15" key="1">
    <citation type="submission" date="2017-08" db="EMBL/GenBank/DDBJ databases">
        <title>Infants hospitalized years apart are colonized by the same room-sourced microbial strains.</title>
        <authorList>
            <person name="Brooks B."/>
            <person name="Olm M.R."/>
            <person name="Firek B.A."/>
            <person name="Baker R."/>
            <person name="Thomas B.C."/>
            <person name="Morowitz M.J."/>
            <person name="Banfield J.F."/>
        </authorList>
    </citation>
    <scope>NUCLEOTIDE SEQUENCE [LARGE SCALE GENOMIC DNA]</scope>
    <source>
        <strain evidence="14">S2_005_003_R2_43</strain>
    </source>
</reference>
<dbReference type="SUPFAM" id="SSF53850">
    <property type="entry name" value="Periplasmic binding protein-like II"/>
    <property type="match status" value="1"/>
</dbReference>
<comment type="catalytic activity">
    <reaction evidence="1 12">
        <text>1-(5-phospho-beta-D-ribosyl)-ATP + diphosphate = 5-phospho-alpha-D-ribose 1-diphosphate + ATP</text>
        <dbReference type="Rhea" id="RHEA:18473"/>
        <dbReference type="ChEBI" id="CHEBI:30616"/>
        <dbReference type="ChEBI" id="CHEBI:33019"/>
        <dbReference type="ChEBI" id="CHEBI:58017"/>
        <dbReference type="ChEBI" id="CHEBI:73183"/>
        <dbReference type="EC" id="2.4.2.17"/>
    </reaction>
</comment>
<dbReference type="UniPathway" id="UPA00031">
    <property type="reaction ID" value="UER00006"/>
</dbReference>
<keyword evidence="7 12" id="KW-0028">Amino-acid biosynthesis</keyword>
<dbReference type="AlphaFoldDB" id="A0A2W5KJI6"/>
<evidence type="ECO:0000259" key="13">
    <source>
        <dbReference type="Pfam" id="PF01634"/>
    </source>
</evidence>
<evidence type="ECO:0000256" key="7">
    <source>
        <dbReference type="ARBA" id="ARBA00022605"/>
    </source>
</evidence>
<keyword evidence="12" id="KW-0479">Metal-binding</keyword>
<keyword evidence="12" id="KW-0963">Cytoplasm</keyword>
<comment type="cofactor">
    <cofactor evidence="12">
        <name>Mg(2+)</name>
        <dbReference type="ChEBI" id="CHEBI:18420"/>
    </cofactor>
</comment>
<dbReference type="GO" id="GO:0005524">
    <property type="term" value="F:ATP binding"/>
    <property type="evidence" value="ECO:0007669"/>
    <property type="project" value="UniProtKB-KW"/>
</dbReference>
<comment type="similarity">
    <text evidence="3 12">Belongs to the ATP phosphoribosyltransferase family. Long subfamily.</text>
</comment>
<evidence type="ECO:0000256" key="3">
    <source>
        <dbReference type="ARBA" id="ARBA00007955"/>
    </source>
</evidence>
<keyword evidence="12" id="KW-0067">ATP-binding</keyword>
<keyword evidence="12" id="KW-0547">Nucleotide-binding</keyword>
<evidence type="ECO:0000256" key="1">
    <source>
        <dbReference type="ARBA" id="ARBA00000915"/>
    </source>
</evidence>
<dbReference type="GO" id="GO:0000287">
    <property type="term" value="F:magnesium ion binding"/>
    <property type="evidence" value="ECO:0007669"/>
    <property type="project" value="UniProtKB-UniRule"/>
</dbReference>
<keyword evidence="12" id="KW-0460">Magnesium</keyword>
<comment type="pathway">
    <text evidence="2 12">Amino-acid biosynthesis; L-histidine biosynthesis; L-histidine from 5-phospho-alpha-D-ribose 1-diphosphate: step 1/9.</text>
</comment>
<name>A0A2W5KJI6_ANCNO</name>
<protein>
    <recommendedName>
        <fullName evidence="6 12">ATP phosphoribosyltransferase</fullName>
        <shortName evidence="12">ATP-PRT</shortName>
        <shortName evidence="12">ATP-PRTase</shortName>
        <ecNumber evidence="5 12">2.4.2.17</ecNumber>
    </recommendedName>
</protein>
<evidence type="ECO:0000313" key="15">
    <source>
        <dbReference type="Proteomes" id="UP000249577"/>
    </source>
</evidence>
<dbReference type="Proteomes" id="UP000249577">
    <property type="component" value="Unassembled WGS sequence"/>
</dbReference>
<evidence type="ECO:0000256" key="9">
    <source>
        <dbReference type="ARBA" id="ARBA00022679"/>
    </source>
</evidence>
<dbReference type="InterPro" id="IPR013820">
    <property type="entry name" value="ATP_PRibTrfase_cat"/>
</dbReference>
<proteinExistence type="inferred from homology"/>
<evidence type="ECO:0000256" key="4">
    <source>
        <dbReference type="ARBA" id="ARBA00009489"/>
    </source>
</evidence>
<evidence type="ECO:0000256" key="2">
    <source>
        <dbReference type="ARBA" id="ARBA00004667"/>
    </source>
</evidence>
<evidence type="ECO:0000256" key="5">
    <source>
        <dbReference type="ARBA" id="ARBA00011946"/>
    </source>
</evidence>
<gene>
    <name evidence="12" type="primary">hisG</name>
    <name evidence="14" type="ORF">DI565_09000</name>
</gene>
<evidence type="ECO:0000256" key="10">
    <source>
        <dbReference type="ARBA" id="ARBA00023102"/>
    </source>
</evidence>
<accession>A0A2W5KJI6</accession>
<dbReference type="EC" id="2.4.2.17" evidence="5 12"/>
<comment type="activity regulation">
    <text evidence="12">Feedback inhibited by histidine.</text>
</comment>
<evidence type="ECO:0000313" key="14">
    <source>
        <dbReference type="EMBL" id="PZQ15944.1"/>
    </source>
</evidence>
<dbReference type="NCBIfam" id="TIGR00070">
    <property type="entry name" value="hisG"/>
    <property type="match status" value="1"/>
</dbReference>
<dbReference type="EMBL" id="QFPN01000004">
    <property type="protein sequence ID" value="PZQ15944.1"/>
    <property type="molecule type" value="Genomic_DNA"/>
</dbReference>
<evidence type="ECO:0000256" key="12">
    <source>
        <dbReference type="HAMAP-Rule" id="MF_00079"/>
    </source>
</evidence>
<dbReference type="CDD" id="cd13593">
    <property type="entry name" value="PBP2_HisGL3"/>
    <property type="match status" value="1"/>
</dbReference>
<dbReference type="GO" id="GO:0005737">
    <property type="term" value="C:cytoplasm"/>
    <property type="evidence" value="ECO:0007669"/>
    <property type="project" value="UniProtKB-SubCell"/>
</dbReference>
<dbReference type="HAMAP" id="MF_00079">
    <property type="entry name" value="HisG_Long"/>
    <property type="match status" value="1"/>
</dbReference>
<dbReference type="PANTHER" id="PTHR21403:SF8">
    <property type="entry name" value="ATP PHOSPHORIBOSYLTRANSFERASE"/>
    <property type="match status" value="1"/>
</dbReference>
<dbReference type="PROSITE" id="PS01316">
    <property type="entry name" value="ATP_P_PHORIBOSYLTR"/>
    <property type="match status" value="1"/>
</dbReference>
<comment type="caution">
    <text evidence="14">The sequence shown here is derived from an EMBL/GenBank/DDBJ whole genome shotgun (WGS) entry which is preliminary data.</text>
</comment>
<comment type="function">
    <text evidence="11 12">Catalyzes the condensation of ATP and 5-phosphoribose 1-diphosphate to form N'-(5'-phosphoribosyl)-ATP (PR-ATP). Has a crucial role in the pathway because the rate of histidine biosynthesis seems to be controlled primarily by regulation of HisG enzymatic activity.</text>
</comment>
<evidence type="ECO:0000256" key="11">
    <source>
        <dbReference type="ARBA" id="ARBA00024861"/>
    </source>
</evidence>